<evidence type="ECO:0000313" key="1">
    <source>
        <dbReference type="EMBL" id="MBW0485323.1"/>
    </source>
</evidence>
<reference evidence="1" key="1">
    <citation type="submission" date="2021-03" db="EMBL/GenBank/DDBJ databases">
        <title>Draft genome sequence of rust myrtle Austropuccinia psidii MF-1, a brazilian biotype.</title>
        <authorList>
            <person name="Quecine M.C."/>
            <person name="Pachon D.M.R."/>
            <person name="Bonatelli M.L."/>
            <person name="Correr F.H."/>
            <person name="Franceschini L.M."/>
            <person name="Leite T.F."/>
            <person name="Margarido G.R.A."/>
            <person name="Almeida C.A."/>
            <person name="Ferrarezi J.A."/>
            <person name="Labate C.A."/>
        </authorList>
    </citation>
    <scope>NUCLEOTIDE SEQUENCE</scope>
    <source>
        <strain evidence="1">MF-1</strain>
    </source>
</reference>
<evidence type="ECO:0000313" key="2">
    <source>
        <dbReference type="Proteomes" id="UP000765509"/>
    </source>
</evidence>
<comment type="caution">
    <text evidence="1">The sequence shown here is derived from an EMBL/GenBank/DDBJ whole genome shotgun (WGS) entry which is preliminary data.</text>
</comment>
<dbReference type="EMBL" id="AVOT02008108">
    <property type="protein sequence ID" value="MBW0485323.1"/>
    <property type="molecule type" value="Genomic_DNA"/>
</dbReference>
<protein>
    <submittedName>
        <fullName evidence="1">Uncharacterized protein</fullName>
    </submittedName>
</protein>
<organism evidence="1 2">
    <name type="scientific">Austropuccinia psidii MF-1</name>
    <dbReference type="NCBI Taxonomy" id="1389203"/>
    <lineage>
        <taxon>Eukaryota</taxon>
        <taxon>Fungi</taxon>
        <taxon>Dikarya</taxon>
        <taxon>Basidiomycota</taxon>
        <taxon>Pucciniomycotina</taxon>
        <taxon>Pucciniomycetes</taxon>
        <taxon>Pucciniales</taxon>
        <taxon>Sphaerophragmiaceae</taxon>
        <taxon>Austropuccinia</taxon>
    </lineage>
</organism>
<keyword evidence="2" id="KW-1185">Reference proteome</keyword>
<dbReference type="OrthoDB" id="8022549at2759"/>
<dbReference type="Gene3D" id="3.10.10.10">
    <property type="entry name" value="HIV Type 1 Reverse Transcriptase, subunit A, domain 1"/>
    <property type="match status" value="1"/>
</dbReference>
<dbReference type="SUPFAM" id="SSF56672">
    <property type="entry name" value="DNA/RNA polymerases"/>
    <property type="match status" value="1"/>
</dbReference>
<proteinExistence type="predicted"/>
<sequence>MKNDSILKDLLEDFKEAQYGTKLMTKMKISLLKILRKHRESCAIGNEPPSKIKGNDIELNLEVERPFPPFLRKQPYLESLETRKDIDKHINEPLEMGVIRKIGHIEIVEVTTLVLITCNDGKYRPCEDSRALNN</sequence>
<dbReference type="Proteomes" id="UP000765509">
    <property type="component" value="Unassembled WGS sequence"/>
</dbReference>
<dbReference type="InterPro" id="IPR043502">
    <property type="entry name" value="DNA/RNA_pol_sf"/>
</dbReference>
<name>A0A9Q3CLX6_9BASI</name>
<accession>A0A9Q3CLX6</accession>
<gene>
    <name evidence="1" type="ORF">O181_025038</name>
</gene>
<dbReference type="AlphaFoldDB" id="A0A9Q3CLX6"/>